<dbReference type="GO" id="GO:0004519">
    <property type="term" value="F:endonuclease activity"/>
    <property type="evidence" value="ECO:0007669"/>
    <property type="project" value="UniProtKB-KW"/>
</dbReference>
<sequence>MEVHNAIILHVQMENKSLEVQMLIVKNIDYDMVMGNDELTKHKIIIDYEKQQLNIQDISIAFNKQTIKLENKEFQHIGKFDVHHDKYGINNMNTEKENMNMENNEHRKVNNDLICPVKYERQIKYVLNKYKRLFDQENRIARAYVHKLEMHNIENFKAKNYPIPYRYRKEVYKELQEMQRNGIIEKCNSSYINPIVVVKKKNGDIRLCLDARNLNKCTVPQYEAPMNVDAIFGRITEAKLFTKLDLKHSFWLIPLEEKSRDYTGFSIDGVIYRFAVVPFGLQSACSALVRALHKILDKYEDFTLHYIDDILIFSNDENKHSEHIEIVLKELDNAGLKINLEKCKFYQKEVKYLGYKLNQEGLELDEERIKIIQNYKRPKNLKTLRGFIGMINYFKRLIPNISEKLEKLIELLKNKTPWKWTIEREEAFKNIKEEFSNNLKVYHPRYDKTFILKTDASIQKFAGVLLQKHDDVEVPICFVSRVTKLYERNYSASELELASIIFCINKLRFYLLGSKFIIETDHLGLTSIMENRYGNSRIHRWSLILQEYEFEIKYVPGKLNIVADALTREDGNKKENRNRKIGINIMKEEEGKFSLKAIEESQNKLSEAQKEKAILKENIYIKIIGEMELYIIEEELAVNILKELHEQYGHIGARKLWLLYRENYFTKNDQSLTKRITSKCKICQLVKSKNIINKNIDKTIIAKRN</sequence>
<dbReference type="SUPFAM" id="SSF56672">
    <property type="entry name" value="DNA/RNA polymerases"/>
    <property type="match status" value="1"/>
</dbReference>
<dbReference type="InterPro" id="IPR041373">
    <property type="entry name" value="RT_RNaseH"/>
</dbReference>
<evidence type="ECO:0000256" key="5">
    <source>
        <dbReference type="ARBA" id="ARBA00022759"/>
    </source>
</evidence>
<dbReference type="InterPro" id="IPR000477">
    <property type="entry name" value="RT_dom"/>
</dbReference>
<evidence type="ECO:0000313" key="10">
    <source>
        <dbReference type="Proteomes" id="UP001431783"/>
    </source>
</evidence>
<evidence type="ECO:0000256" key="4">
    <source>
        <dbReference type="ARBA" id="ARBA00022722"/>
    </source>
</evidence>
<evidence type="ECO:0000256" key="1">
    <source>
        <dbReference type="ARBA" id="ARBA00012493"/>
    </source>
</evidence>
<accession>A0AAW1V2N6</accession>
<dbReference type="PANTHER" id="PTHR37984">
    <property type="entry name" value="PROTEIN CBG26694"/>
    <property type="match status" value="1"/>
</dbReference>
<dbReference type="PANTHER" id="PTHR37984:SF5">
    <property type="entry name" value="PROTEIN NYNRIN-LIKE"/>
    <property type="match status" value="1"/>
</dbReference>
<dbReference type="InterPro" id="IPR043128">
    <property type="entry name" value="Rev_trsase/Diguanyl_cyclase"/>
</dbReference>
<evidence type="ECO:0000256" key="6">
    <source>
        <dbReference type="ARBA" id="ARBA00022801"/>
    </source>
</evidence>
<dbReference type="EC" id="2.7.7.49" evidence="1"/>
<dbReference type="GO" id="GO:0003964">
    <property type="term" value="F:RNA-directed DNA polymerase activity"/>
    <property type="evidence" value="ECO:0007669"/>
    <property type="project" value="UniProtKB-KW"/>
</dbReference>
<organism evidence="9 10">
    <name type="scientific">Henosepilachna vigintioctopunctata</name>
    <dbReference type="NCBI Taxonomy" id="420089"/>
    <lineage>
        <taxon>Eukaryota</taxon>
        <taxon>Metazoa</taxon>
        <taxon>Ecdysozoa</taxon>
        <taxon>Arthropoda</taxon>
        <taxon>Hexapoda</taxon>
        <taxon>Insecta</taxon>
        <taxon>Pterygota</taxon>
        <taxon>Neoptera</taxon>
        <taxon>Endopterygota</taxon>
        <taxon>Coleoptera</taxon>
        <taxon>Polyphaga</taxon>
        <taxon>Cucujiformia</taxon>
        <taxon>Coccinelloidea</taxon>
        <taxon>Coccinellidae</taxon>
        <taxon>Epilachninae</taxon>
        <taxon>Epilachnini</taxon>
        <taxon>Henosepilachna</taxon>
    </lineage>
</organism>
<dbReference type="Pfam" id="PF00078">
    <property type="entry name" value="RVT_1"/>
    <property type="match status" value="1"/>
</dbReference>
<dbReference type="InterPro" id="IPR041588">
    <property type="entry name" value="Integrase_H2C2"/>
</dbReference>
<dbReference type="Gene3D" id="2.40.70.10">
    <property type="entry name" value="Acid Proteases"/>
    <property type="match status" value="1"/>
</dbReference>
<dbReference type="CDD" id="cd01647">
    <property type="entry name" value="RT_LTR"/>
    <property type="match status" value="1"/>
</dbReference>
<name>A0AAW1V2N6_9CUCU</name>
<proteinExistence type="predicted"/>
<keyword evidence="3" id="KW-0548">Nucleotidyltransferase</keyword>
<dbReference type="Proteomes" id="UP001431783">
    <property type="component" value="Unassembled WGS sequence"/>
</dbReference>
<dbReference type="EMBL" id="JARQZJ010000116">
    <property type="protein sequence ID" value="KAK9887623.1"/>
    <property type="molecule type" value="Genomic_DNA"/>
</dbReference>
<evidence type="ECO:0000259" key="8">
    <source>
        <dbReference type="PROSITE" id="PS50878"/>
    </source>
</evidence>
<keyword evidence="4" id="KW-0540">Nuclease</keyword>
<dbReference type="FunFam" id="3.30.70.270:FF:000020">
    <property type="entry name" value="Transposon Tf2-6 polyprotein-like Protein"/>
    <property type="match status" value="1"/>
</dbReference>
<dbReference type="CDD" id="cd09274">
    <property type="entry name" value="RNase_HI_RT_Ty3"/>
    <property type="match status" value="1"/>
</dbReference>
<comment type="caution">
    <text evidence="9">The sequence shown here is derived from an EMBL/GenBank/DDBJ whole genome shotgun (WGS) entry which is preliminary data.</text>
</comment>
<dbReference type="Pfam" id="PF17917">
    <property type="entry name" value="RT_RNaseH"/>
    <property type="match status" value="1"/>
</dbReference>
<keyword evidence="10" id="KW-1185">Reference proteome</keyword>
<dbReference type="Gene3D" id="1.10.340.70">
    <property type="match status" value="1"/>
</dbReference>
<keyword evidence="6" id="KW-0378">Hydrolase</keyword>
<dbReference type="GO" id="GO:0016787">
    <property type="term" value="F:hydrolase activity"/>
    <property type="evidence" value="ECO:0007669"/>
    <property type="project" value="UniProtKB-KW"/>
</dbReference>
<dbReference type="InterPro" id="IPR021109">
    <property type="entry name" value="Peptidase_aspartic_dom_sf"/>
</dbReference>
<feature type="domain" description="Reverse transcriptase" evidence="8">
    <location>
        <begin position="179"/>
        <end position="357"/>
    </location>
</feature>
<dbReference type="PROSITE" id="PS50878">
    <property type="entry name" value="RT_POL"/>
    <property type="match status" value="1"/>
</dbReference>
<dbReference type="Gene3D" id="3.30.70.270">
    <property type="match status" value="2"/>
</dbReference>
<dbReference type="InterPro" id="IPR043502">
    <property type="entry name" value="DNA/RNA_pol_sf"/>
</dbReference>
<dbReference type="AlphaFoldDB" id="A0AAW1V2N6"/>
<evidence type="ECO:0000256" key="7">
    <source>
        <dbReference type="ARBA" id="ARBA00022918"/>
    </source>
</evidence>
<protein>
    <recommendedName>
        <fullName evidence="1">RNA-directed DNA polymerase</fullName>
        <ecNumber evidence="1">2.7.7.49</ecNumber>
    </recommendedName>
</protein>
<evidence type="ECO:0000256" key="3">
    <source>
        <dbReference type="ARBA" id="ARBA00022695"/>
    </source>
</evidence>
<reference evidence="9 10" key="1">
    <citation type="submission" date="2023-03" db="EMBL/GenBank/DDBJ databases">
        <title>Genome insight into feeding habits of ladybird beetles.</title>
        <authorList>
            <person name="Li H.-S."/>
            <person name="Huang Y.-H."/>
            <person name="Pang H."/>
        </authorList>
    </citation>
    <scope>NUCLEOTIDE SEQUENCE [LARGE SCALE GENOMIC DNA]</scope>
    <source>
        <strain evidence="9">SYSU_2023b</strain>
        <tissue evidence="9">Whole body</tissue>
    </source>
</reference>
<dbReference type="Pfam" id="PF17921">
    <property type="entry name" value="Integrase_H2C2"/>
    <property type="match status" value="1"/>
</dbReference>
<evidence type="ECO:0000256" key="2">
    <source>
        <dbReference type="ARBA" id="ARBA00022679"/>
    </source>
</evidence>
<evidence type="ECO:0000313" key="9">
    <source>
        <dbReference type="EMBL" id="KAK9887623.1"/>
    </source>
</evidence>
<keyword evidence="7" id="KW-0695">RNA-directed DNA polymerase</keyword>
<gene>
    <name evidence="9" type="ORF">WA026_023582</name>
</gene>
<dbReference type="Gene3D" id="3.10.10.10">
    <property type="entry name" value="HIV Type 1 Reverse Transcriptase, subunit A, domain 1"/>
    <property type="match status" value="1"/>
</dbReference>
<dbReference type="Gene3D" id="3.10.20.370">
    <property type="match status" value="1"/>
</dbReference>
<keyword evidence="2" id="KW-0808">Transferase</keyword>
<dbReference type="InterPro" id="IPR050951">
    <property type="entry name" value="Retrovirus_Pol_polyprotein"/>
</dbReference>
<keyword evidence="5" id="KW-0255">Endonuclease</keyword>